<reference evidence="1 2" key="1">
    <citation type="journal article" date="2019" name="Philos. Trans. R. Soc. Lond., B, Biol. Sci.">
        <title>Ant behaviour and brain gene expression of defending hosts depend on the ecological success of the intruding social parasite.</title>
        <authorList>
            <person name="Kaur R."/>
            <person name="Stoldt M."/>
            <person name="Jongepier E."/>
            <person name="Feldmeyer B."/>
            <person name="Menzel F."/>
            <person name="Bornberg-Bauer E."/>
            <person name="Foitzik S."/>
        </authorList>
    </citation>
    <scope>NUCLEOTIDE SEQUENCE [LARGE SCALE GENOMIC DNA]</scope>
    <source>
        <tissue evidence="1">Whole body</tissue>
    </source>
</reference>
<dbReference type="GO" id="GO:0016301">
    <property type="term" value="F:kinase activity"/>
    <property type="evidence" value="ECO:0007669"/>
    <property type="project" value="UniProtKB-KW"/>
</dbReference>
<dbReference type="Proteomes" id="UP000310200">
    <property type="component" value="Unassembled WGS sequence"/>
</dbReference>
<sequence length="79" mass="8717">MLPFAGTVAFALAHRIVLPNDCPFEGCEVVMIEKSGGVIVSEPIFAENEEEGKLFLFCFIGSVFTLVKVHTFPEALRTR</sequence>
<comment type="caution">
    <text evidence="1">The sequence shown here is derived from an EMBL/GenBank/DDBJ whole genome shotgun (WGS) entry which is preliminary data.</text>
</comment>
<accession>A0A4S2L0Q1</accession>
<evidence type="ECO:0000313" key="1">
    <source>
        <dbReference type="EMBL" id="TGZ56051.1"/>
    </source>
</evidence>
<evidence type="ECO:0000313" key="2">
    <source>
        <dbReference type="Proteomes" id="UP000310200"/>
    </source>
</evidence>
<proteinExistence type="predicted"/>
<protein>
    <submittedName>
        <fullName evidence="1">1-phosphatidylinositol-3-phosphate 5-kinase</fullName>
    </submittedName>
</protein>
<gene>
    <name evidence="1" type="ORF">DBV15_04735</name>
</gene>
<name>A0A4S2L0Q1_9HYME</name>
<dbReference type="AlphaFoldDB" id="A0A4S2L0Q1"/>
<keyword evidence="1" id="KW-0808">Transferase</keyword>
<keyword evidence="1" id="KW-0418">Kinase</keyword>
<keyword evidence="2" id="KW-1185">Reference proteome</keyword>
<dbReference type="EMBL" id="QBLH01000376">
    <property type="protein sequence ID" value="TGZ56051.1"/>
    <property type="molecule type" value="Genomic_DNA"/>
</dbReference>
<organism evidence="1 2">
    <name type="scientific">Temnothorax longispinosus</name>
    <dbReference type="NCBI Taxonomy" id="300112"/>
    <lineage>
        <taxon>Eukaryota</taxon>
        <taxon>Metazoa</taxon>
        <taxon>Ecdysozoa</taxon>
        <taxon>Arthropoda</taxon>
        <taxon>Hexapoda</taxon>
        <taxon>Insecta</taxon>
        <taxon>Pterygota</taxon>
        <taxon>Neoptera</taxon>
        <taxon>Endopterygota</taxon>
        <taxon>Hymenoptera</taxon>
        <taxon>Apocrita</taxon>
        <taxon>Aculeata</taxon>
        <taxon>Formicoidea</taxon>
        <taxon>Formicidae</taxon>
        <taxon>Myrmicinae</taxon>
        <taxon>Temnothorax</taxon>
    </lineage>
</organism>